<feature type="transmembrane region" description="Helical" evidence="1">
    <location>
        <begin position="337"/>
        <end position="361"/>
    </location>
</feature>
<keyword evidence="1" id="KW-1133">Transmembrane helix</keyword>
<keyword evidence="1" id="KW-0472">Membrane</keyword>
<dbReference type="PANTHER" id="PTHR30354:SF7">
    <property type="entry name" value="BLL7963 PROTEIN"/>
    <property type="match status" value="1"/>
</dbReference>
<dbReference type="Pfam" id="PF02447">
    <property type="entry name" value="GntP_permease"/>
    <property type="match status" value="1"/>
</dbReference>
<dbReference type="PANTHER" id="PTHR30354">
    <property type="entry name" value="GNT FAMILY GLUCONATE TRANSPORTER"/>
    <property type="match status" value="1"/>
</dbReference>
<dbReference type="RefSeq" id="WP_061853436.1">
    <property type="nucleotide sequence ID" value="NZ_LUGM01000001.1"/>
</dbReference>
<name>A0A151A7Z8_9STAP</name>
<reference evidence="3 4" key="1">
    <citation type="submission" date="2016-02" db="EMBL/GenBank/DDBJ databases">
        <title>Draft genome sequence of hydrocarbon degrading Staphylococcus saprophyticus Strain CNV2, isolated from crude-oil contaminated soil from Noonmati Oil Refinery, Guwahati, Assam, India.</title>
        <authorList>
            <person name="Mukherjee A."/>
            <person name="Chettri B."/>
            <person name="Langpoklakpam J."/>
            <person name="Singh A.K."/>
            <person name="Chattopadhyay D.J."/>
        </authorList>
    </citation>
    <scope>NUCLEOTIDE SEQUENCE [LARGE SCALE GENOMIC DNA]</scope>
    <source>
        <strain evidence="3 4">CNV2</strain>
    </source>
</reference>
<feature type="transmembrane region" description="Helical" evidence="1">
    <location>
        <begin position="186"/>
        <end position="206"/>
    </location>
</feature>
<gene>
    <name evidence="2" type="ORF">A0131_04665</name>
    <name evidence="3" type="ORF">A0131_11505</name>
</gene>
<evidence type="ECO:0000313" key="3">
    <source>
        <dbReference type="EMBL" id="KYH15686.1"/>
    </source>
</evidence>
<dbReference type="EMBL" id="LUGM01000001">
    <property type="protein sequence ID" value="KYH15686.1"/>
    <property type="molecule type" value="Genomic_DNA"/>
</dbReference>
<dbReference type="GO" id="GO:0005886">
    <property type="term" value="C:plasma membrane"/>
    <property type="evidence" value="ECO:0007669"/>
    <property type="project" value="TreeGrafter"/>
</dbReference>
<proteinExistence type="predicted"/>
<keyword evidence="1" id="KW-0812">Transmembrane</keyword>
<feature type="transmembrane region" description="Helical" evidence="1">
    <location>
        <begin position="106"/>
        <end position="132"/>
    </location>
</feature>
<dbReference type="Proteomes" id="UP000075418">
    <property type="component" value="Unassembled WGS sequence"/>
</dbReference>
<dbReference type="InterPro" id="IPR003474">
    <property type="entry name" value="Glcn_transporter"/>
</dbReference>
<dbReference type="EMBL" id="LUGM01000002">
    <property type="protein sequence ID" value="KYH14091.1"/>
    <property type="molecule type" value="Genomic_DNA"/>
</dbReference>
<feature type="transmembrane region" description="Helical" evidence="1">
    <location>
        <begin position="264"/>
        <end position="284"/>
    </location>
</feature>
<accession>A0A151A7Z8</accession>
<organism evidence="3 4">
    <name type="scientific">Staphylococcus kloosii</name>
    <dbReference type="NCBI Taxonomy" id="29384"/>
    <lineage>
        <taxon>Bacteria</taxon>
        <taxon>Bacillati</taxon>
        <taxon>Bacillota</taxon>
        <taxon>Bacilli</taxon>
        <taxon>Bacillales</taxon>
        <taxon>Staphylococcaceae</taxon>
        <taxon>Staphylococcus</taxon>
    </lineage>
</organism>
<feature type="transmembrane region" description="Helical" evidence="1">
    <location>
        <begin position="6"/>
        <end position="39"/>
    </location>
</feature>
<sequence>MDIFYSIGILIAIIFIIYMAMRGFSILIIGPIASIIVILTNQLPFFDLLIGAKHSYMTGLTDFIINFFAVFLLGALLAKYMDASGAAQSIAEKIISKVGSNNPYSILVALFIITAILTYGGVSLFVVVFVLVPLAKPLFEKLNIAWNLIGIPIFLGLGTFTMTMLPATPSVQNVVPTKYLGTTLTASPWLGIIGAIVATIFGLWYMKHALNKSIANGETFKDYHLDITDEQATRPIPSFLQSILPIFVLIVIIIVGSILSIDNIILIGLAISIILSVIIFKNYIPKQQKVINEGTTNAVIPIFLTASTVAFGTVITIAPGFKLIKHIILNIPGSPLISIAVASALFGIITGSASGSLGIVLDAFGKQYLDMGVDPQLIHRIATMSSSIFTVMPHTGVVLTFFALTGLNHKNGFKYLFITNTGANLLALIVVILIALFI</sequence>
<feature type="transmembrane region" description="Helical" evidence="1">
    <location>
        <begin position="239"/>
        <end position="258"/>
    </location>
</feature>
<evidence type="ECO:0000256" key="1">
    <source>
        <dbReference type="SAM" id="Phobius"/>
    </source>
</evidence>
<evidence type="ECO:0008006" key="5">
    <source>
        <dbReference type="Google" id="ProtNLM"/>
    </source>
</evidence>
<feature type="transmembrane region" description="Helical" evidence="1">
    <location>
        <begin position="381"/>
        <end position="403"/>
    </location>
</feature>
<dbReference type="AlphaFoldDB" id="A0A151A7Z8"/>
<comment type="caution">
    <text evidence="3">The sequence shown here is derived from an EMBL/GenBank/DDBJ whole genome shotgun (WGS) entry which is preliminary data.</text>
</comment>
<feature type="transmembrane region" description="Helical" evidence="1">
    <location>
        <begin position="415"/>
        <end position="437"/>
    </location>
</feature>
<protein>
    <recommendedName>
        <fullName evidence="5">GntP family permease</fullName>
    </recommendedName>
</protein>
<feature type="transmembrane region" description="Helical" evidence="1">
    <location>
        <begin position="296"/>
        <end position="317"/>
    </location>
</feature>
<dbReference type="GO" id="GO:0015128">
    <property type="term" value="F:gluconate transmembrane transporter activity"/>
    <property type="evidence" value="ECO:0007669"/>
    <property type="project" value="InterPro"/>
</dbReference>
<feature type="transmembrane region" description="Helical" evidence="1">
    <location>
        <begin position="60"/>
        <end position="78"/>
    </location>
</feature>
<feature type="transmembrane region" description="Helical" evidence="1">
    <location>
        <begin position="144"/>
        <end position="166"/>
    </location>
</feature>
<evidence type="ECO:0000313" key="4">
    <source>
        <dbReference type="Proteomes" id="UP000075418"/>
    </source>
</evidence>
<evidence type="ECO:0000313" key="2">
    <source>
        <dbReference type="EMBL" id="KYH14091.1"/>
    </source>
</evidence>